<evidence type="ECO:0000256" key="8">
    <source>
        <dbReference type="ARBA" id="ARBA00023136"/>
    </source>
</evidence>
<dbReference type="PANTHER" id="PTHR38340">
    <property type="entry name" value="S-LAYER PROTEIN"/>
    <property type="match status" value="1"/>
</dbReference>
<dbReference type="InterPro" id="IPR001343">
    <property type="entry name" value="Hemolysn_Ca-bd"/>
</dbReference>
<comment type="caution">
    <text evidence="11">The sequence shown here is derived from an EMBL/GenBank/DDBJ whole genome shotgun (WGS) entry which is preliminary data.</text>
</comment>
<feature type="domain" description="Haemolysin-type calcium binding-related" evidence="10">
    <location>
        <begin position="1086"/>
        <end position="1128"/>
    </location>
</feature>
<name>A0A944DPQ2_DENI1</name>
<dbReference type="PANTHER" id="PTHR38340:SF1">
    <property type="entry name" value="S-LAYER PROTEIN"/>
    <property type="match status" value="1"/>
</dbReference>
<gene>
    <name evidence="11" type="ORF">I8J34_14505</name>
</gene>
<evidence type="ECO:0000256" key="9">
    <source>
        <dbReference type="SAM" id="MobiDB-lite"/>
    </source>
</evidence>
<dbReference type="GO" id="GO:0005509">
    <property type="term" value="F:calcium ion binding"/>
    <property type="evidence" value="ECO:0007669"/>
    <property type="project" value="InterPro"/>
</dbReference>
<keyword evidence="5" id="KW-0677">Repeat</keyword>
<dbReference type="PRINTS" id="PR00313">
    <property type="entry name" value="CABNDNGRPT"/>
</dbReference>
<comment type="subcellular location">
    <subcellularLocation>
        <location evidence="1">Membrane</location>
    </subcellularLocation>
    <subcellularLocation>
        <location evidence="2">Secreted</location>
    </subcellularLocation>
</comment>
<keyword evidence="7" id="KW-0843">Virulence</keyword>
<feature type="region of interest" description="Disordered" evidence="9">
    <location>
        <begin position="1373"/>
        <end position="1393"/>
    </location>
</feature>
<feature type="domain" description="Haemolysin-type calcium binding-related" evidence="10">
    <location>
        <begin position="1903"/>
        <end position="1944"/>
    </location>
</feature>
<feature type="region of interest" description="Disordered" evidence="9">
    <location>
        <begin position="1573"/>
        <end position="1600"/>
    </location>
</feature>
<dbReference type="RefSeq" id="WP_214362338.1">
    <property type="nucleotide sequence ID" value="NZ_JAEKFT010000016.1"/>
</dbReference>
<accession>A0A944DPQ2</accession>
<dbReference type="GO" id="GO:0016020">
    <property type="term" value="C:membrane"/>
    <property type="evidence" value="ECO:0007669"/>
    <property type="project" value="UniProtKB-SubCell"/>
</dbReference>
<dbReference type="Gene3D" id="2.150.10.10">
    <property type="entry name" value="Serralysin-like metalloprotease, C-terminal"/>
    <property type="match status" value="14"/>
</dbReference>
<sequence length="2379" mass="245553">MTLAGSIAGIRGWGATAIASNLTGLQANLWAASEAYANGDYEALTGSLLNAVTNVAALAALASPQARAVAVLISAAAYIYQQENLIPAGVRQIFERELPPLHPRLQNKAQQINTPWKSSQASSSPLILDLNGDGFSTTSIEDGAYFDHDADGIKTSGGWVGGGDGLLVLDRDGNGAIDSGRELFGNNTLLSSGEKAAEGFAALADLDSNADGAIDAADAAWNTLRVWVDTDADGISDDGELHSLDSLGISEIDLTKTNTITSQNGNTLVGSGQFTINGEAREYTDAWFAQDPFYREFADAIDIPEELLSLPNMGGSGAVRDLQEAAALSPELADLVRQFQNATNVLARHALMEPLLLAWAQTTTMTTTAAWAADGHNVNYSLYGMPAGSEQEAVWKGRLTILEAFNGETYQTLNGSMTVSTGPNRQGLLQQSWNALHESVYSALALQTGMKPYVDSIELRIDENGISLDTSALSAALAARIASSPVEGIADLIEVNRYVAPMLSTGTWQGYRMLEEALRAHASTPGIENVHALMNVSMEGVTAFSNTDSDANGVVLGGNGNNHLYGKGGRDLLYGGQGADNLYGGEGDDVLIGGAGNDYLVGDAGSDTYVFGRGDGQDTVSNYDAAAGSVDVIALSGGLDPSEVSLTRSADNLIVSIIGTTDKLTVQSYFNQDANGNCIVDQIRFENGTIWDVATVKTLVLQATAGNDSLYGYATDDVIDGLDGNDMLYGKAGNDSLNGSAGNDQLYGEDGDDILDGGDGNDYLNGGNGDDALDGGVGADHLNGGGGRDTLLGGADNDYLYGGNDDDVLVGGAGNDYLYGEGGSDTYVFGRGDGQDTVSNYDTGASVDTIALSGGLQPEEVILSRSGDNLVVSIIGTTDRLTVQSYFNQDANGNYTVDQIRFENGTIWDVATVKTLVLQATAGNDSLYGYATDDVIDGLDGSDMLYGKAGNDSLNGNAGNDQLYGEDGDDILDGGDGNDYLSGGNGNDMLDGGVGVDHLNGGDGRDTLVGGADNDHMYGGNDDDVLTGGAGNDYLSGDAGSDTYVFGRGDGQDTVYNYDTGAGVDTIVLSGGLLPEEVSLSRMSDNLIVSIVGTTDKLTVQSYFNQDAAGPYVVDQIRFENGTIWDVAAVKTLVQQATAGNDYLYGYATDDVLDGQDGNDYLYGKAGNDTLNGGAGADQVHGEDGDDSLDGGVGNDYLYGGNGSDTLNGGADNDYLYGGNDDDVLTGGAGNDYLSGDAGSDTYVFGRGDGQDSVYNYDAGAGVDTIALSGGLLPSEVSLSRTGDSLVLSIIGTTDKLTVQSYFNQDAAGPYVVDQIRFENGTIWDVAAVKTLVQQATAGNDYLYGYATDDALDGQDGNDYLYGKAGNDTLNGGAGSDQLHGEDGDDSLDGGAGNDYLYGGNGNDTLVGGSDNDTLYGGNDDDVLTGGAGNDYLSGDAGSDTYVFGRGDGQDTVYNYDTAAGSVDVIALSGGLLPEEVTLSRSGDNLVVSIIGTTDKLTVQSYFNLDAAGPYVVDQIRFENGTIWDVTKVKLLVSQGTLGDDQMYGSVGDDVLDGLDGNDSLYGKAGNDTLIGGAGNDSLQGEDGDDILDGGAGNDYLTGGNGSDSLDGGAGADHLTGGNGNDNLIGGADNDYLYGGNDDDVLTGGAGNDYLSGDAGSDTYVFSRGDGQDTVSNYSSSANDVDVVLLTGGLLPPEVSLSRSGDNLVLSITGTTDKLTVQSYFNQDAAGPYVVDQIRFENGTIWDVAAVKTLVQQATAGNDTLYGYATDDALDGQDGNDYLYGKAGNDTLNGGAGADQVHGEDGDDSLDGGVGNDYLYGGNGSDTLNGGADNDYLYGGNDDDVLTGGAGNDYLSGDAGSDTYVFGRGDGQDSVYNYDADAGVDTIALSGGLLPSEVSLSRTGDSLVLSIIGTTDKLTVQSYFNQDAAGPYVVDQIRFENGTIWDVAAVKTLVQQATAGNDTLYGYATDDALDGQDGNDYLYGKAGNDTLNGGAGADQVHGEDGDDSLDGGVGNDYLYGGNGSDTLNGGADNDYLYGGNDNDVLTGGAGNDYLSGDAGSDTYVFGRGDGLDTVYNYDAGAGVDTIALSGGLLPSEVSLSRTGDSLVLSIIGTTDKLTVQSYFNQDAAGPYVIDQIRFENGTIWDVATVKTLVLQATTGNDTLYGYATDDVLDGQDGNDLLYGKAGNDALAGGAGGDTLQGEDGNDNLDGGVGNDYLYGGNGSDMLVGGADNDYLYGGNDNDVLVGGAGNDYLSGDAGSDTYVFGRGDGQDTLYNYDTAAGSKDALKFDAGIAADQLWFRKLGNDLEVSVIGASDSVRVANWYSGGAYRLDEFETAAGEVLLDSQVENLVSAMAAFAPPGAGQTTLPQNYQEALSGVIAANWQ</sequence>
<keyword evidence="6" id="KW-0106">Calcium</keyword>
<dbReference type="Proteomes" id="UP000694660">
    <property type="component" value="Unassembled WGS sequence"/>
</dbReference>
<feature type="domain" description="Haemolysin-type calcium binding-related" evidence="10">
    <location>
        <begin position="2102"/>
        <end position="2144"/>
    </location>
</feature>
<dbReference type="Pfam" id="PF00353">
    <property type="entry name" value="HemolysinCabind"/>
    <property type="match status" value="26"/>
</dbReference>
<evidence type="ECO:0000313" key="12">
    <source>
        <dbReference type="Proteomes" id="UP000694660"/>
    </source>
</evidence>
<keyword evidence="3" id="KW-0964">Secreted</keyword>
<dbReference type="Pfam" id="PF06594">
    <property type="entry name" value="HCBP_related"/>
    <property type="match status" value="9"/>
</dbReference>
<organism evidence="11 12">
    <name type="scientific">Denitromonas iodatirespirans</name>
    <dbReference type="NCBI Taxonomy" id="2795389"/>
    <lineage>
        <taxon>Bacteria</taxon>
        <taxon>Pseudomonadati</taxon>
        <taxon>Pseudomonadota</taxon>
        <taxon>Betaproteobacteria</taxon>
        <taxon>Rhodocyclales</taxon>
        <taxon>Zoogloeaceae</taxon>
        <taxon>Denitromonas</taxon>
    </lineage>
</organism>
<dbReference type="GO" id="GO:0090729">
    <property type="term" value="F:toxin activity"/>
    <property type="evidence" value="ECO:0007669"/>
    <property type="project" value="UniProtKB-KW"/>
</dbReference>
<evidence type="ECO:0000256" key="5">
    <source>
        <dbReference type="ARBA" id="ARBA00022737"/>
    </source>
</evidence>
<dbReference type="PROSITE" id="PS00330">
    <property type="entry name" value="HEMOLYSIN_CALCIUM"/>
    <property type="match status" value="26"/>
</dbReference>
<feature type="domain" description="Haemolysin-type calcium binding-related" evidence="10">
    <location>
        <begin position="652"/>
        <end position="695"/>
    </location>
</feature>
<evidence type="ECO:0000256" key="4">
    <source>
        <dbReference type="ARBA" id="ARBA00022656"/>
    </source>
</evidence>
<dbReference type="InterPro" id="IPR003995">
    <property type="entry name" value="RTX_toxin_determinant-A"/>
</dbReference>
<evidence type="ECO:0000256" key="6">
    <source>
        <dbReference type="ARBA" id="ARBA00022837"/>
    </source>
</evidence>
<dbReference type="InterPro" id="IPR011049">
    <property type="entry name" value="Serralysin-like_metalloprot_C"/>
</dbReference>
<feature type="domain" description="Haemolysin-type calcium binding-related" evidence="10">
    <location>
        <begin position="1703"/>
        <end position="1745"/>
    </location>
</feature>
<protein>
    <recommendedName>
        <fullName evidence="10">Haemolysin-type calcium binding-related domain-containing protein</fullName>
    </recommendedName>
</protein>
<keyword evidence="4" id="KW-0800">Toxin</keyword>
<dbReference type="InterPro" id="IPR018511">
    <property type="entry name" value="Hemolysin-typ_Ca-bd_CS"/>
</dbReference>
<dbReference type="InterPro" id="IPR050557">
    <property type="entry name" value="RTX_toxin/Mannuronan_C5-epim"/>
</dbReference>
<evidence type="ECO:0000256" key="1">
    <source>
        <dbReference type="ARBA" id="ARBA00004370"/>
    </source>
</evidence>
<evidence type="ECO:0000256" key="7">
    <source>
        <dbReference type="ARBA" id="ARBA00023026"/>
    </source>
</evidence>
<dbReference type="PRINTS" id="PR01488">
    <property type="entry name" value="RTXTOXINA"/>
</dbReference>
<keyword evidence="12" id="KW-1185">Reference proteome</keyword>
<dbReference type="EMBL" id="JAEKFT010000016">
    <property type="protein sequence ID" value="MBT0962389.1"/>
    <property type="molecule type" value="Genomic_DNA"/>
</dbReference>
<evidence type="ECO:0000313" key="11">
    <source>
        <dbReference type="EMBL" id="MBT0962389.1"/>
    </source>
</evidence>
<evidence type="ECO:0000259" key="10">
    <source>
        <dbReference type="Pfam" id="PF06594"/>
    </source>
</evidence>
<evidence type="ECO:0000256" key="2">
    <source>
        <dbReference type="ARBA" id="ARBA00004613"/>
    </source>
</evidence>
<proteinExistence type="predicted"/>
<keyword evidence="8" id="KW-0472">Membrane</keyword>
<dbReference type="InterPro" id="IPR010566">
    <property type="entry name" value="Haemolys_ca-bd"/>
</dbReference>
<evidence type="ECO:0000256" key="3">
    <source>
        <dbReference type="ARBA" id="ARBA00022525"/>
    </source>
</evidence>
<dbReference type="SUPFAM" id="SSF51120">
    <property type="entry name" value="beta-Roll"/>
    <property type="match status" value="13"/>
</dbReference>
<feature type="domain" description="Haemolysin-type calcium binding-related" evidence="10">
    <location>
        <begin position="2301"/>
        <end position="2337"/>
    </location>
</feature>
<reference evidence="12" key="1">
    <citation type="journal article" date="2022" name="ISME J.">
        <title>Genetic and phylogenetic analysis of dissimilatory iodate-reducing bacteria identifies potential niches across the world's oceans.</title>
        <authorList>
            <person name="Reyes-Umana V."/>
            <person name="Henning Z."/>
            <person name="Lee K."/>
            <person name="Barnum T.P."/>
            <person name="Coates J.D."/>
        </authorList>
    </citation>
    <scope>NUCLEOTIDE SEQUENCE [LARGE SCALE GENOMIC DNA]</scope>
    <source>
        <strain evidence="12">IR12</strain>
    </source>
</reference>
<feature type="domain" description="Haemolysin-type calcium binding-related" evidence="10">
    <location>
        <begin position="1286"/>
        <end position="1327"/>
    </location>
</feature>
<dbReference type="GO" id="GO:0005576">
    <property type="term" value="C:extracellular region"/>
    <property type="evidence" value="ECO:0007669"/>
    <property type="project" value="UniProtKB-SubCell"/>
</dbReference>
<feature type="domain" description="Haemolysin-type calcium binding-related" evidence="10">
    <location>
        <begin position="869"/>
        <end position="912"/>
    </location>
</feature>
<feature type="domain" description="Haemolysin-type calcium binding-related" evidence="10">
    <location>
        <begin position="1485"/>
        <end position="1527"/>
    </location>
</feature>